<accession>A0A3D8VU88</accession>
<feature type="domain" description="DUF4145" evidence="1">
    <location>
        <begin position="149"/>
        <end position="212"/>
    </location>
</feature>
<dbReference type="EMBL" id="QTLC01000007">
    <property type="protein sequence ID" value="RDY72558.1"/>
    <property type="molecule type" value="Genomic_DNA"/>
</dbReference>
<feature type="non-terminal residue" evidence="2">
    <location>
        <position position="213"/>
    </location>
</feature>
<dbReference type="AlphaFoldDB" id="A0A3D8VU88"/>
<organism evidence="2 3">
    <name type="scientific">Halobacillus trueperi</name>
    <dbReference type="NCBI Taxonomy" id="156205"/>
    <lineage>
        <taxon>Bacteria</taxon>
        <taxon>Bacillati</taxon>
        <taxon>Bacillota</taxon>
        <taxon>Bacilli</taxon>
        <taxon>Bacillales</taxon>
        <taxon>Bacillaceae</taxon>
        <taxon>Halobacillus</taxon>
    </lineage>
</organism>
<evidence type="ECO:0000313" key="3">
    <source>
        <dbReference type="Proteomes" id="UP000257032"/>
    </source>
</evidence>
<evidence type="ECO:0000313" key="2">
    <source>
        <dbReference type="EMBL" id="RDY72558.1"/>
    </source>
</evidence>
<evidence type="ECO:0000259" key="1">
    <source>
        <dbReference type="Pfam" id="PF13643"/>
    </source>
</evidence>
<gene>
    <name evidence="2" type="ORF">DXT76_01050</name>
</gene>
<dbReference type="Proteomes" id="UP000257032">
    <property type="component" value="Unassembled WGS sequence"/>
</dbReference>
<sequence>MEQMILQTCNCYVVHATNPKETEPQKLAQLMFLFGIWSKGCVKMAENSQVLLRCPHCSNKTTMRVLNNYKKPTLLSQEGDKKVEEYDIFRLFECNTCKGIQLYHIYWHSQYKRDDYDIYEDLGKLLFPKNESIELNKLPENIKGAYESANLVRNVDDIMCIMGLRRALEMLCKDNGAVNGQLHQKLNELQQKGILPPLMGDIAKVIKDTGNMS</sequence>
<dbReference type="Pfam" id="PF13643">
    <property type="entry name" value="DUF4145"/>
    <property type="match status" value="1"/>
</dbReference>
<reference evidence="2 3" key="1">
    <citation type="submission" date="2018-08" db="EMBL/GenBank/DDBJ databases">
        <title>Genome sequence of strict halophilic Halobacillus trueperi SS1 isolated from Lunsu, a salty water body of North West Himalayas.</title>
        <authorList>
            <person name="Gupta S."/>
            <person name="Sharma P."/>
            <person name="Dev K."/>
            <person name="Baumler D."/>
            <person name="Sourirajan A."/>
        </authorList>
    </citation>
    <scope>NUCLEOTIDE SEQUENCE [LARGE SCALE GENOMIC DNA]</scope>
    <source>
        <strain evidence="2 3">SS1</strain>
    </source>
</reference>
<dbReference type="InterPro" id="IPR025285">
    <property type="entry name" value="DUF4145"/>
</dbReference>
<protein>
    <submittedName>
        <fullName evidence="2">DUF4145 domain-containing protein</fullName>
    </submittedName>
</protein>
<name>A0A3D8VU88_9BACI</name>
<comment type="caution">
    <text evidence="2">The sequence shown here is derived from an EMBL/GenBank/DDBJ whole genome shotgun (WGS) entry which is preliminary data.</text>
</comment>
<proteinExistence type="predicted"/>